<evidence type="ECO:0000313" key="2">
    <source>
        <dbReference type="WBParaSite" id="Pan_g2550.t1"/>
    </source>
</evidence>
<accession>A0A7E4VSK4</accession>
<dbReference type="WBParaSite" id="Pan_g2550.t1">
    <property type="protein sequence ID" value="Pan_g2550.t1"/>
    <property type="gene ID" value="Pan_g2550"/>
</dbReference>
<dbReference type="AlphaFoldDB" id="A0A7E4VSK4"/>
<reference evidence="2" key="2">
    <citation type="submission" date="2020-10" db="UniProtKB">
        <authorList>
            <consortium name="WormBaseParasite"/>
        </authorList>
    </citation>
    <scope>IDENTIFICATION</scope>
</reference>
<organism evidence="1 2">
    <name type="scientific">Panagrellus redivivus</name>
    <name type="common">Microworm</name>
    <dbReference type="NCBI Taxonomy" id="6233"/>
    <lineage>
        <taxon>Eukaryota</taxon>
        <taxon>Metazoa</taxon>
        <taxon>Ecdysozoa</taxon>
        <taxon>Nematoda</taxon>
        <taxon>Chromadorea</taxon>
        <taxon>Rhabditida</taxon>
        <taxon>Tylenchina</taxon>
        <taxon>Panagrolaimomorpha</taxon>
        <taxon>Panagrolaimoidea</taxon>
        <taxon>Panagrolaimidae</taxon>
        <taxon>Panagrellus</taxon>
    </lineage>
</organism>
<name>A0A7E4VSK4_PANRE</name>
<proteinExistence type="predicted"/>
<dbReference type="Gene3D" id="3.40.630.30">
    <property type="match status" value="1"/>
</dbReference>
<dbReference type="SUPFAM" id="SSF55729">
    <property type="entry name" value="Acyl-CoA N-acyltransferases (Nat)"/>
    <property type="match status" value="1"/>
</dbReference>
<keyword evidence="1" id="KW-1185">Reference proteome</keyword>
<protein>
    <submittedName>
        <fullName evidence="2">N-acetyltransferase domain-containing protein</fullName>
    </submittedName>
</protein>
<reference evidence="1" key="1">
    <citation type="journal article" date="2013" name="Genetics">
        <title>The draft genome and transcriptome of Panagrellus redivivus are shaped by the harsh demands of a free-living lifestyle.</title>
        <authorList>
            <person name="Srinivasan J."/>
            <person name="Dillman A.R."/>
            <person name="Macchietto M.G."/>
            <person name="Heikkinen L."/>
            <person name="Lakso M."/>
            <person name="Fracchia K.M."/>
            <person name="Antoshechkin I."/>
            <person name="Mortazavi A."/>
            <person name="Wong G."/>
            <person name="Sternberg P.W."/>
        </authorList>
    </citation>
    <scope>NUCLEOTIDE SEQUENCE [LARGE SCALE GENOMIC DNA]</scope>
    <source>
        <strain evidence="1">MT8872</strain>
    </source>
</reference>
<dbReference type="InterPro" id="IPR016181">
    <property type="entry name" value="Acyl_CoA_acyltransferase"/>
</dbReference>
<dbReference type="Proteomes" id="UP000492821">
    <property type="component" value="Unassembled WGS sequence"/>
</dbReference>
<sequence>MPDPNHGIKREVLATTKLKDRRVVTYELAVDKDTPLVSNFLQSFFIMNEPLCVAVDLDADDAKAAIEATLPKLTYNVMAKVDENIVGVSCFALEEHKEQTPLPDWPVDFGKLIDEGPTNRRKANIVLNYLIQSEKCVYYHVPAPSLLAHGVILSVHPAYHGQEIAKILELNAYKQAYERGADYVINMNSSIATNLMSMSLPDQKLIQQYEFAKYEDYGKKPFENMIDGAKTIGIYTVDLKQSWPEYDKLLKDAIKRRS</sequence>
<evidence type="ECO:0000313" key="1">
    <source>
        <dbReference type="Proteomes" id="UP000492821"/>
    </source>
</evidence>